<dbReference type="InterPro" id="IPR016024">
    <property type="entry name" value="ARM-type_fold"/>
</dbReference>
<evidence type="ECO:0008006" key="3">
    <source>
        <dbReference type="Google" id="ProtNLM"/>
    </source>
</evidence>
<evidence type="ECO:0000313" key="2">
    <source>
        <dbReference type="Proteomes" id="UP001064971"/>
    </source>
</evidence>
<name>A0ABM8AGP9_9DEIO</name>
<dbReference type="EMBL" id="AP026560">
    <property type="protein sequence ID" value="BDP42972.1"/>
    <property type="molecule type" value="Genomic_DNA"/>
</dbReference>
<organism evidence="1 2">
    <name type="scientific">Deinococcus aetherius</name>
    <dbReference type="NCBI Taxonomy" id="200252"/>
    <lineage>
        <taxon>Bacteria</taxon>
        <taxon>Thermotogati</taxon>
        <taxon>Deinococcota</taxon>
        <taxon>Deinococci</taxon>
        <taxon>Deinococcales</taxon>
        <taxon>Deinococcaceae</taxon>
        <taxon>Deinococcus</taxon>
    </lineage>
</organism>
<dbReference type="Proteomes" id="UP001064971">
    <property type="component" value="Chromosome"/>
</dbReference>
<sequence>MLDEKTKARIVHYLSFEPQIGPDLEPWQNEIDEDIEQAAFDFVNTFDDIDVYLFLWDITFNDTKDESTYQHSPNNGRAFRAILNLKSRDPIAFLEEVLSLDDSGWRWVAVKELSERPGVRATQLLIRVLIHDQDSDVRFTAAESLKLIGDESALPALRHAEQHDSGCDYEGFSVAWAAQEAIQAIEARSAVPDPE</sequence>
<protein>
    <recommendedName>
        <fullName evidence="3">HEAT repeat domain-containing protein</fullName>
    </recommendedName>
</protein>
<proteinExistence type="predicted"/>
<dbReference type="InterPro" id="IPR004155">
    <property type="entry name" value="PBS_lyase_HEAT"/>
</dbReference>
<dbReference type="Pfam" id="PF13646">
    <property type="entry name" value="HEAT_2"/>
    <property type="match status" value="1"/>
</dbReference>
<dbReference type="Gene3D" id="1.25.10.10">
    <property type="entry name" value="Leucine-rich Repeat Variant"/>
    <property type="match status" value="1"/>
</dbReference>
<dbReference type="SUPFAM" id="SSF48371">
    <property type="entry name" value="ARM repeat"/>
    <property type="match status" value="1"/>
</dbReference>
<dbReference type="SMART" id="SM00567">
    <property type="entry name" value="EZ_HEAT"/>
    <property type="match status" value="1"/>
</dbReference>
<accession>A0ABM8AGP9</accession>
<keyword evidence="2" id="KW-1185">Reference proteome</keyword>
<dbReference type="RefSeq" id="WP_264775643.1">
    <property type="nucleotide sequence ID" value="NZ_AP026560.1"/>
</dbReference>
<dbReference type="InterPro" id="IPR011989">
    <property type="entry name" value="ARM-like"/>
</dbReference>
<evidence type="ECO:0000313" key="1">
    <source>
        <dbReference type="EMBL" id="BDP42972.1"/>
    </source>
</evidence>
<reference evidence="1" key="1">
    <citation type="submission" date="2022-07" db="EMBL/GenBank/DDBJ databases">
        <title>Complete Genome Sequence of the Radioresistant Bacterium Deinococcus aetherius ST0316, Isolated from the Air Dust collected in Lower Stratosphere above Japan.</title>
        <authorList>
            <person name="Satoh K."/>
            <person name="Hagiwara K."/>
            <person name="Katsumata K."/>
            <person name="Kubo A."/>
            <person name="Yokobori S."/>
            <person name="Yamagishi A."/>
            <person name="Oono Y."/>
            <person name="Narumi I."/>
        </authorList>
    </citation>
    <scope>NUCLEOTIDE SEQUENCE</scope>
    <source>
        <strain evidence="1">ST0316</strain>
    </source>
</reference>
<gene>
    <name evidence="1" type="ORF">DAETH_29410</name>
</gene>